<evidence type="ECO:0000259" key="15">
    <source>
        <dbReference type="Pfam" id="PF00155"/>
    </source>
</evidence>
<dbReference type="GO" id="GO:0046513">
    <property type="term" value="P:ceramide biosynthetic process"/>
    <property type="evidence" value="ECO:0007669"/>
    <property type="project" value="TreeGrafter"/>
</dbReference>
<dbReference type="InterPro" id="IPR015421">
    <property type="entry name" value="PyrdxlP-dep_Trfase_major"/>
</dbReference>
<evidence type="ECO:0000256" key="3">
    <source>
        <dbReference type="ARBA" id="ARBA00004991"/>
    </source>
</evidence>
<reference evidence="16" key="1">
    <citation type="submission" date="2013-04" db="EMBL/GenBank/DDBJ databases">
        <authorList>
            <person name="Qu J."/>
            <person name="Murali S.C."/>
            <person name="Bandaranaike D."/>
            <person name="Bellair M."/>
            <person name="Blankenburg K."/>
            <person name="Chao H."/>
            <person name="Dinh H."/>
            <person name="Doddapaneni H."/>
            <person name="Downs B."/>
            <person name="Dugan-Rocha S."/>
            <person name="Elkadiri S."/>
            <person name="Gnanaolivu R.D."/>
            <person name="Hernandez B."/>
            <person name="Javaid M."/>
            <person name="Jayaseelan J.C."/>
            <person name="Lee S."/>
            <person name="Li M."/>
            <person name="Ming W."/>
            <person name="Munidasa M."/>
            <person name="Muniz J."/>
            <person name="Nguyen L."/>
            <person name="Ongeri F."/>
            <person name="Osuji N."/>
            <person name="Pu L.-L."/>
            <person name="Puazo M."/>
            <person name="Qu C."/>
            <person name="Quiroz J."/>
            <person name="Raj R."/>
            <person name="Weissenberger G."/>
            <person name="Xin Y."/>
            <person name="Zou X."/>
            <person name="Han Y."/>
            <person name="Richards S."/>
            <person name="Worley K."/>
            <person name="Muzny D."/>
            <person name="Gibbs R."/>
        </authorList>
    </citation>
    <scope>NUCLEOTIDE SEQUENCE</scope>
    <source>
        <strain evidence="16">Sampled in the wild</strain>
    </source>
</reference>
<gene>
    <name evidence="16" type="ORF">J437_LFUL014185</name>
</gene>
<evidence type="ECO:0000256" key="12">
    <source>
        <dbReference type="ARBA" id="ARBA00041765"/>
    </source>
</evidence>
<dbReference type="EC" id="2.3.1.50" evidence="5"/>
<evidence type="ECO:0000256" key="10">
    <source>
        <dbReference type="ARBA" id="ARBA00023315"/>
    </source>
</evidence>
<keyword evidence="17" id="KW-1185">Reference proteome</keyword>
<keyword evidence="14" id="KW-0812">Transmembrane</keyword>
<dbReference type="SUPFAM" id="SSF53383">
    <property type="entry name" value="PLP-dependent transferases"/>
    <property type="match status" value="1"/>
</dbReference>
<evidence type="ECO:0000313" key="16">
    <source>
        <dbReference type="EMBL" id="KAG8234439.1"/>
    </source>
</evidence>
<dbReference type="OrthoDB" id="8041385at2759"/>
<comment type="caution">
    <text evidence="16">The sequence shown here is derived from an EMBL/GenBank/DDBJ whole genome shotgun (WGS) entry which is preliminary data.</text>
</comment>
<evidence type="ECO:0000256" key="11">
    <source>
        <dbReference type="ARBA" id="ARBA00041066"/>
    </source>
</evidence>
<feature type="domain" description="Aminotransferase class I/classII large" evidence="15">
    <location>
        <begin position="14"/>
        <end position="167"/>
    </location>
</feature>
<evidence type="ECO:0000256" key="13">
    <source>
        <dbReference type="ARBA" id="ARBA00042649"/>
    </source>
</evidence>
<evidence type="ECO:0000256" key="5">
    <source>
        <dbReference type="ARBA" id="ARBA00013220"/>
    </source>
</evidence>
<dbReference type="EMBL" id="KZ308813">
    <property type="protein sequence ID" value="KAG8234439.1"/>
    <property type="molecule type" value="Genomic_DNA"/>
</dbReference>
<dbReference type="AlphaFoldDB" id="A0A8K0P8B4"/>
<dbReference type="PANTHER" id="PTHR13693:SF2">
    <property type="entry name" value="SERINE PALMITOYLTRANSFERASE 1"/>
    <property type="match status" value="1"/>
</dbReference>
<comment type="pathway">
    <text evidence="2">Lipid metabolism; sphingolipid metabolism.</text>
</comment>
<evidence type="ECO:0000256" key="6">
    <source>
        <dbReference type="ARBA" id="ARBA00022679"/>
    </source>
</evidence>
<dbReference type="GO" id="GO:0004758">
    <property type="term" value="F:serine C-palmitoyltransferase activity"/>
    <property type="evidence" value="ECO:0007669"/>
    <property type="project" value="UniProtKB-EC"/>
</dbReference>
<evidence type="ECO:0000256" key="4">
    <source>
        <dbReference type="ARBA" id="ARBA00008392"/>
    </source>
</evidence>
<reference evidence="16" key="2">
    <citation type="submission" date="2017-10" db="EMBL/GenBank/DDBJ databases">
        <title>Ladona fulva Genome sequencing and assembly.</title>
        <authorList>
            <person name="Murali S."/>
            <person name="Richards S."/>
            <person name="Bandaranaike D."/>
            <person name="Bellair M."/>
            <person name="Blankenburg K."/>
            <person name="Chao H."/>
            <person name="Dinh H."/>
            <person name="Doddapaneni H."/>
            <person name="Dugan-Rocha S."/>
            <person name="Elkadiri S."/>
            <person name="Gnanaolivu R."/>
            <person name="Hernandez B."/>
            <person name="Skinner E."/>
            <person name="Javaid M."/>
            <person name="Lee S."/>
            <person name="Li M."/>
            <person name="Ming W."/>
            <person name="Munidasa M."/>
            <person name="Muniz J."/>
            <person name="Nguyen L."/>
            <person name="Hughes D."/>
            <person name="Osuji N."/>
            <person name="Pu L.-L."/>
            <person name="Puazo M."/>
            <person name="Qu C."/>
            <person name="Quiroz J."/>
            <person name="Raj R."/>
            <person name="Weissenberger G."/>
            <person name="Xin Y."/>
            <person name="Zou X."/>
            <person name="Han Y."/>
            <person name="Worley K."/>
            <person name="Muzny D."/>
            <person name="Gibbs R."/>
        </authorList>
    </citation>
    <scope>NUCLEOTIDE SEQUENCE</scope>
    <source>
        <strain evidence="16">Sampled in the wild</strain>
    </source>
</reference>
<dbReference type="InterPro" id="IPR050087">
    <property type="entry name" value="AON_synthase_class-II"/>
</dbReference>
<dbReference type="GO" id="GO:0030170">
    <property type="term" value="F:pyridoxal phosphate binding"/>
    <property type="evidence" value="ECO:0007669"/>
    <property type="project" value="InterPro"/>
</dbReference>
<comment type="similarity">
    <text evidence="4">Belongs to the class-II pyridoxal-phosphate-dependent aminotransferase family.</text>
</comment>
<feature type="transmembrane region" description="Helical" evidence="14">
    <location>
        <begin position="21"/>
        <end position="41"/>
    </location>
</feature>
<protein>
    <recommendedName>
        <fullName evidence="11">Serine palmitoyltransferase 1</fullName>
        <ecNumber evidence="5">2.3.1.50</ecNumber>
    </recommendedName>
    <alternativeName>
        <fullName evidence="12">Long chain base biosynthesis protein 1</fullName>
    </alternativeName>
    <alternativeName>
        <fullName evidence="13">Serine-palmitoyl-CoA transferase 1</fullName>
    </alternativeName>
</protein>
<evidence type="ECO:0000256" key="1">
    <source>
        <dbReference type="ARBA" id="ARBA00001933"/>
    </source>
</evidence>
<keyword evidence="14" id="KW-1133">Transmembrane helix</keyword>
<keyword evidence="9" id="KW-0443">Lipid metabolism</keyword>
<dbReference type="Proteomes" id="UP000792457">
    <property type="component" value="Unassembled WGS sequence"/>
</dbReference>
<dbReference type="GO" id="GO:0005783">
    <property type="term" value="C:endoplasmic reticulum"/>
    <property type="evidence" value="ECO:0007669"/>
    <property type="project" value="TreeGrafter"/>
</dbReference>
<dbReference type="GO" id="GO:0046512">
    <property type="term" value="P:sphingosine biosynthetic process"/>
    <property type="evidence" value="ECO:0007669"/>
    <property type="project" value="TreeGrafter"/>
</dbReference>
<comment type="pathway">
    <text evidence="3">Sphingolipid metabolism.</text>
</comment>
<keyword evidence="8" id="KW-0746">Sphingolipid metabolism</keyword>
<evidence type="ECO:0000256" key="8">
    <source>
        <dbReference type="ARBA" id="ARBA00022919"/>
    </source>
</evidence>
<keyword evidence="10" id="KW-0012">Acyltransferase</keyword>
<evidence type="ECO:0000256" key="9">
    <source>
        <dbReference type="ARBA" id="ARBA00023098"/>
    </source>
</evidence>
<name>A0A8K0P8B4_LADFU</name>
<dbReference type="InterPro" id="IPR004839">
    <property type="entry name" value="Aminotransferase_I/II_large"/>
</dbReference>
<evidence type="ECO:0000256" key="7">
    <source>
        <dbReference type="ARBA" id="ARBA00022898"/>
    </source>
</evidence>
<dbReference type="Gene3D" id="3.40.640.10">
    <property type="entry name" value="Type I PLP-dependent aspartate aminotransferase-like (Major domain)"/>
    <property type="match status" value="1"/>
</dbReference>
<organism evidence="16 17">
    <name type="scientific">Ladona fulva</name>
    <name type="common">Scarce chaser dragonfly</name>
    <name type="synonym">Libellula fulva</name>
    <dbReference type="NCBI Taxonomy" id="123851"/>
    <lineage>
        <taxon>Eukaryota</taxon>
        <taxon>Metazoa</taxon>
        <taxon>Ecdysozoa</taxon>
        <taxon>Arthropoda</taxon>
        <taxon>Hexapoda</taxon>
        <taxon>Insecta</taxon>
        <taxon>Pterygota</taxon>
        <taxon>Palaeoptera</taxon>
        <taxon>Odonata</taxon>
        <taxon>Epiprocta</taxon>
        <taxon>Anisoptera</taxon>
        <taxon>Libelluloidea</taxon>
        <taxon>Libellulidae</taxon>
        <taxon>Ladona</taxon>
    </lineage>
</organism>
<dbReference type="InterPro" id="IPR015424">
    <property type="entry name" value="PyrdxlP-dep_Trfase"/>
</dbReference>
<comment type="cofactor">
    <cofactor evidence="1">
        <name>pyridoxal 5'-phosphate</name>
        <dbReference type="ChEBI" id="CHEBI:597326"/>
    </cofactor>
</comment>
<dbReference type="GO" id="GO:0016020">
    <property type="term" value="C:membrane"/>
    <property type="evidence" value="ECO:0007669"/>
    <property type="project" value="GOC"/>
</dbReference>
<keyword evidence="7" id="KW-0663">Pyridoxal phosphate</keyword>
<proteinExistence type="inferred from homology"/>
<dbReference type="Pfam" id="PF00155">
    <property type="entry name" value="Aminotran_1_2"/>
    <property type="match status" value="1"/>
</dbReference>
<keyword evidence="6" id="KW-0808">Transferase</keyword>
<evidence type="ECO:0000256" key="14">
    <source>
        <dbReference type="SAM" id="Phobius"/>
    </source>
</evidence>
<accession>A0A8K0P8B4</accession>
<evidence type="ECO:0000256" key="2">
    <source>
        <dbReference type="ARBA" id="ARBA00004760"/>
    </source>
</evidence>
<keyword evidence="14" id="KW-0472">Membrane</keyword>
<dbReference type="PANTHER" id="PTHR13693">
    <property type="entry name" value="CLASS II AMINOTRANSFERASE/8-AMINO-7-OXONONANOATE SYNTHASE"/>
    <property type="match status" value="1"/>
</dbReference>
<sequence length="202" mass="22527">MKHMKNFTFQKPKKAKATRRFLVVEGIYMNTGTIAPLPRLIELRKKYKLRIFIDESISFGTLGSTGRGITEYFNIPVHEVDLISSSLEWSIASIGGFCAGSSFIVEHQRLSGLGYCFSASLPPLLASAAIRALEIMEKNPQMFADLKALCQTMHESLASINGFNLQGHPDSPVKHLFLARACKSRAEEKEKLTRIVDNVSIH</sequence>
<evidence type="ECO:0000313" key="17">
    <source>
        <dbReference type="Proteomes" id="UP000792457"/>
    </source>
</evidence>